<protein>
    <submittedName>
        <fullName evidence="2">Uncharacterized protein</fullName>
    </submittedName>
</protein>
<gene>
    <name evidence="2" type="ORF">EVAR_96018_1</name>
</gene>
<reference evidence="2 3" key="1">
    <citation type="journal article" date="2019" name="Commun. Biol.">
        <title>The bagworm genome reveals a unique fibroin gene that provides high tensile strength.</title>
        <authorList>
            <person name="Kono N."/>
            <person name="Nakamura H."/>
            <person name="Ohtoshi R."/>
            <person name="Tomita M."/>
            <person name="Numata K."/>
            <person name="Arakawa K."/>
        </authorList>
    </citation>
    <scope>NUCLEOTIDE SEQUENCE [LARGE SCALE GENOMIC DNA]</scope>
</reference>
<proteinExistence type="predicted"/>
<dbReference type="OrthoDB" id="425681at2759"/>
<feature type="compositionally biased region" description="Basic and acidic residues" evidence="1">
    <location>
        <begin position="68"/>
        <end position="83"/>
    </location>
</feature>
<accession>A0A4C1XH43</accession>
<dbReference type="Proteomes" id="UP000299102">
    <property type="component" value="Unassembled WGS sequence"/>
</dbReference>
<evidence type="ECO:0000313" key="2">
    <source>
        <dbReference type="EMBL" id="GBP61774.1"/>
    </source>
</evidence>
<evidence type="ECO:0000256" key="1">
    <source>
        <dbReference type="SAM" id="MobiDB-lite"/>
    </source>
</evidence>
<feature type="compositionally biased region" description="Basic residues" evidence="1">
    <location>
        <begin position="57"/>
        <end position="67"/>
    </location>
</feature>
<evidence type="ECO:0000313" key="3">
    <source>
        <dbReference type="Proteomes" id="UP000299102"/>
    </source>
</evidence>
<comment type="caution">
    <text evidence="2">The sequence shown here is derived from an EMBL/GenBank/DDBJ whole genome shotgun (WGS) entry which is preliminary data.</text>
</comment>
<sequence>MDEIMKTLKRMKVGKAAGFNRVSSEMLKGGGGIGANLLYQLFNKCWKSHRVISGYERKKKKNRKKKKEIKEKKERKKGEERKKMKERRRKKERFIR</sequence>
<feature type="region of interest" description="Disordered" evidence="1">
    <location>
        <begin position="56"/>
        <end position="96"/>
    </location>
</feature>
<keyword evidence="3" id="KW-1185">Reference proteome</keyword>
<dbReference type="AlphaFoldDB" id="A0A4C1XH43"/>
<name>A0A4C1XH43_EUMVA</name>
<dbReference type="EMBL" id="BGZK01000822">
    <property type="protein sequence ID" value="GBP61774.1"/>
    <property type="molecule type" value="Genomic_DNA"/>
</dbReference>
<organism evidence="2 3">
    <name type="scientific">Eumeta variegata</name>
    <name type="common">Bagworm moth</name>
    <name type="synonym">Eumeta japonica</name>
    <dbReference type="NCBI Taxonomy" id="151549"/>
    <lineage>
        <taxon>Eukaryota</taxon>
        <taxon>Metazoa</taxon>
        <taxon>Ecdysozoa</taxon>
        <taxon>Arthropoda</taxon>
        <taxon>Hexapoda</taxon>
        <taxon>Insecta</taxon>
        <taxon>Pterygota</taxon>
        <taxon>Neoptera</taxon>
        <taxon>Endopterygota</taxon>
        <taxon>Lepidoptera</taxon>
        <taxon>Glossata</taxon>
        <taxon>Ditrysia</taxon>
        <taxon>Tineoidea</taxon>
        <taxon>Psychidae</taxon>
        <taxon>Oiketicinae</taxon>
        <taxon>Eumeta</taxon>
    </lineage>
</organism>
<feature type="compositionally biased region" description="Basic residues" evidence="1">
    <location>
        <begin position="84"/>
        <end position="96"/>
    </location>
</feature>